<evidence type="ECO:0000313" key="3">
    <source>
        <dbReference type="Proteomes" id="UP000789595"/>
    </source>
</evidence>
<sequence length="371" mass="40499">MMRAALVPALCLATAAAWSRLEIALQNYPRVHDRNLRAFEKGDPAARIVRAKVKNGLGNREQALLSGFALALAANAALVVEWPPRGCDNYAGVAVACDDVGAEELYERPPFNWTAPEAVACAKAARNLNYHGFEATLQRANLFEITRGVLDVRTDHHYLLAVLCNERVNSTRLFPPDALISQRTLERYLLRPRRSIRDAVRDALTRAGGCALGVHARSQKRSHGDETPFTKLLPLLGDRGGLFVASDGHSAWLQQELYAAARARNVSVVELGLPPGAVGALAENYALSECGRLVPTRRSSFFRLAAVRSKRPHVRAVWACPATELQARAMASSGATVESCNVMAQCPAPGGRYTYRRRRLGAFGEARRAPL</sequence>
<evidence type="ECO:0008006" key="4">
    <source>
        <dbReference type="Google" id="ProtNLM"/>
    </source>
</evidence>
<protein>
    <recommendedName>
        <fullName evidence="4">O-fucosyltransferase family protein</fullName>
    </recommendedName>
</protein>
<name>A0A8J2WY01_9STRA</name>
<dbReference type="AlphaFoldDB" id="A0A8J2WY01"/>
<organism evidence="2 3">
    <name type="scientific">Pelagomonas calceolata</name>
    <dbReference type="NCBI Taxonomy" id="35677"/>
    <lineage>
        <taxon>Eukaryota</taxon>
        <taxon>Sar</taxon>
        <taxon>Stramenopiles</taxon>
        <taxon>Ochrophyta</taxon>
        <taxon>Pelagophyceae</taxon>
        <taxon>Pelagomonadales</taxon>
        <taxon>Pelagomonadaceae</taxon>
        <taxon>Pelagomonas</taxon>
    </lineage>
</organism>
<keyword evidence="1" id="KW-0732">Signal</keyword>
<reference evidence="2" key="1">
    <citation type="submission" date="2021-11" db="EMBL/GenBank/DDBJ databases">
        <authorList>
            <consortium name="Genoscope - CEA"/>
            <person name="William W."/>
        </authorList>
    </citation>
    <scope>NUCLEOTIDE SEQUENCE</scope>
</reference>
<accession>A0A8J2WY01</accession>
<keyword evidence="3" id="KW-1185">Reference proteome</keyword>
<feature type="signal peptide" evidence="1">
    <location>
        <begin position="1"/>
        <end position="17"/>
    </location>
</feature>
<evidence type="ECO:0000313" key="2">
    <source>
        <dbReference type="EMBL" id="CAH0372982.1"/>
    </source>
</evidence>
<gene>
    <name evidence="2" type="ORF">PECAL_4P01450</name>
</gene>
<feature type="chain" id="PRO_5035195862" description="O-fucosyltransferase family protein" evidence="1">
    <location>
        <begin position="18"/>
        <end position="371"/>
    </location>
</feature>
<dbReference type="EMBL" id="CAKKNE010000004">
    <property type="protein sequence ID" value="CAH0372982.1"/>
    <property type="molecule type" value="Genomic_DNA"/>
</dbReference>
<evidence type="ECO:0000256" key="1">
    <source>
        <dbReference type="SAM" id="SignalP"/>
    </source>
</evidence>
<comment type="caution">
    <text evidence="2">The sequence shown here is derived from an EMBL/GenBank/DDBJ whole genome shotgun (WGS) entry which is preliminary data.</text>
</comment>
<dbReference type="Proteomes" id="UP000789595">
    <property type="component" value="Unassembled WGS sequence"/>
</dbReference>
<proteinExistence type="predicted"/>